<evidence type="ECO:0000313" key="3">
    <source>
        <dbReference type="Proteomes" id="UP000214596"/>
    </source>
</evidence>
<organism evidence="1 3">
    <name type="scientific">Vibrio parahaemolyticus</name>
    <dbReference type="NCBI Taxonomy" id="670"/>
    <lineage>
        <taxon>Bacteria</taxon>
        <taxon>Pseudomonadati</taxon>
        <taxon>Pseudomonadota</taxon>
        <taxon>Gammaproteobacteria</taxon>
        <taxon>Vibrionales</taxon>
        <taxon>Vibrionaceae</taxon>
        <taxon>Vibrio</taxon>
    </lineage>
</organism>
<proteinExistence type="predicted"/>
<dbReference type="EMBL" id="NIXT01001086">
    <property type="protein sequence ID" value="OXE31598.1"/>
    <property type="molecule type" value="Genomic_DNA"/>
</dbReference>
<reference evidence="1 3" key="1">
    <citation type="journal article" date="2017" name="Appl. Environ. Microbiol.">
        <title>Parallel evolution of two clades of a major Atlantic endemic Vibrio parahaemolyticus pathogen lineage by independent acquisition of related pathogenicity islands.</title>
        <authorList>
            <person name="Xu F."/>
            <person name="Gonzalez-Escalona N."/>
            <person name="Drees K.P."/>
            <person name="Sebra R.P."/>
            <person name="Cooper V.S."/>
            <person name="Jones S.H."/>
            <person name="Whistler C.A."/>
        </authorList>
    </citation>
    <scope>NUCLEOTIDE SEQUENCE [LARGE SCALE GENOMIC DNA]</scope>
    <source>
        <strain evidence="1 3">MAVP-3</strain>
    </source>
</reference>
<dbReference type="EMBL" id="NIXT01001090">
    <property type="protein sequence ID" value="OXE31592.1"/>
    <property type="molecule type" value="Genomic_DNA"/>
</dbReference>
<name>A0A227J9J1_VIBPH</name>
<accession>A0A227J9J1</accession>
<gene>
    <name evidence="2" type="ORF">CA163_17095</name>
    <name evidence="1" type="ORF">CA163_17140</name>
</gene>
<dbReference type="AlphaFoldDB" id="A0A227J9J1"/>
<dbReference type="Proteomes" id="UP000214596">
    <property type="component" value="Unassembled WGS sequence"/>
</dbReference>
<comment type="caution">
    <text evidence="1">The sequence shown here is derived from an EMBL/GenBank/DDBJ whole genome shotgun (WGS) entry which is preliminary data.</text>
</comment>
<evidence type="ECO:0000313" key="1">
    <source>
        <dbReference type="EMBL" id="OXE31592.1"/>
    </source>
</evidence>
<sequence>MIGVQVATIVEQIVNREIDSVIVYESDQ</sequence>
<protein>
    <submittedName>
        <fullName evidence="1">HIT family protein</fullName>
    </submittedName>
</protein>
<feature type="non-terminal residue" evidence="1">
    <location>
        <position position="28"/>
    </location>
</feature>
<evidence type="ECO:0000313" key="2">
    <source>
        <dbReference type="EMBL" id="OXE31598.1"/>
    </source>
</evidence>